<evidence type="ECO:0000256" key="1">
    <source>
        <dbReference type="ARBA" id="ARBA00022679"/>
    </source>
</evidence>
<reference evidence="3 4" key="1">
    <citation type="submission" date="2020-03" db="EMBL/GenBank/DDBJ databases">
        <title>Draft Genome Sequence of 2-Methylisoborneol Producing Pseudanabaena yagii Strain GIHE-NHR1 Isolated from North Han River in South Korea.</title>
        <authorList>
            <person name="Jeong J."/>
        </authorList>
    </citation>
    <scope>NUCLEOTIDE SEQUENCE [LARGE SCALE GENOMIC DNA]</scope>
    <source>
        <strain evidence="3 4">GIHE-NHR1</strain>
    </source>
</reference>
<organism evidence="3 4">
    <name type="scientific">Pseudanabaena yagii GIHE-NHR1</name>
    <dbReference type="NCBI Taxonomy" id="2722753"/>
    <lineage>
        <taxon>Bacteria</taxon>
        <taxon>Bacillati</taxon>
        <taxon>Cyanobacteriota</taxon>
        <taxon>Cyanophyceae</taxon>
        <taxon>Pseudanabaenales</taxon>
        <taxon>Pseudanabaenaceae</taxon>
        <taxon>Pseudanabaena</taxon>
        <taxon>Pseudanabaena yagii</taxon>
    </lineage>
</organism>
<keyword evidence="4" id="KW-1185">Reference proteome</keyword>
<dbReference type="InterPro" id="IPR001451">
    <property type="entry name" value="Hexapep"/>
</dbReference>
<dbReference type="EMBL" id="JAAVJL010000003">
    <property type="protein sequence ID" value="NMF60555.1"/>
    <property type="molecule type" value="Genomic_DNA"/>
</dbReference>
<keyword evidence="2" id="KW-0677">Repeat</keyword>
<dbReference type="RefSeq" id="WP_169365493.1">
    <property type="nucleotide sequence ID" value="NZ_JAAVJL010000003.1"/>
</dbReference>
<comment type="caution">
    <text evidence="3">The sequence shown here is derived from an EMBL/GenBank/DDBJ whole genome shotgun (WGS) entry which is preliminary data.</text>
</comment>
<dbReference type="Proteomes" id="UP000738376">
    <property type="component" value="Unassembled WGS sequence"/>
</dbReference>
<dbReference type="InterPro" id="IPR018357">
    <property type="entry name" value="Hexapep_transf_CS"/>
</dbReference>
<dbReference type="PANTHER" id="PTHR23416">
    <property type="entry name" value="SIALIC ACID SYNTHASE-RELATED"/>
    <property type="match status" value="1"/>
</dbReference>
<name>A0ABX1M017_9CYAN</name>
<dbReference type="GO" id="GO:0016746">
    <property type="term" value="F:acyltransferase activity"/>
    <property type="evidence" value="ECO:0007669"/>
    <property type="project" value="UniProtKB-KW"/>
</dbReference>
<dbReference type="Gene3D" id="2.160.10.10">
    <property type="entry name" value="Hexapeptide repeat proteins"/>
    <property type="match status" value="2"/>
</dbReference>
<dbReference type="PANTHER" id="PTHR23416:SF78">
    <property type="entry name" value="LIPOPOLYSACCHARIDE BIOSYNTHESIS O-ACETYL TRANSFERASE WBBJ-RELATED"/>
    <property type="match status" value="1"/>
</dbReference>
<gene>
    <name evidence="3" type="ORF">HC246_21630</name>
</gene>
<proteinExistence type="predicted"/>
<protein>
    <submittedName>
        <fullName evidence="3">Acyltransferase</fullName>
    </submittedName>
</protein>
<dbReference type="Pfam" id="PF00132">
    <property type="entry name" value="Hexapep"/>
    <property type="match status" value="1"/>
</dbReference>
<keyword evidence="1" id="KW-0808">Transferase</keyword>
<accession>A0ABX1M017</accession>
<dbReference type="PROSITE" id="PS00101">
    <property type="entry name" value="HEXAPEP_TRANSFERASES"/>
    <property type="match status" value="1"/>
</dbReference>
<dbReference type="CDD" id="cd04647">
    <property type="entry name" value="LbH_MAT_like"/>
    <property type="match status" value="1"/>
</dbReference>
<dbReference type="InterPro" id="IPR051159">
    <property type="entry name" value="Hexapeptide_acetyltransf"/>
</dbReference>
<evidence type="ECO:0000313" key="3">
    <source>
        <dbReference type="EMBL" id="NMF60555.1"/>
    </source>
</evidence>
<sequence length="200" mass="21475">MKPKLILKWLFWQYQRSRLGAIGKSADVSILADIRGNKKKIFIGNNVNVGKYASLEADPSEGDKSTITIGDNTLISSFAILRTYGGKIQIGHSSFVNSFTVLYGHGDLIIGNGCLIGPQVTIVPVNYGLQDRNIPFRQQTPTLKGIIIEDDVWIGAGATILDGCTIGKGSVIGAGAVVTKSVEPYSIVGGIPAKKIRMRE</sequence>
<keyword evidence="3" id="KW-0012">Acyltransferase</keyword>
<evidence type="ECO:0000313" key="4">
    <source>
        <dbReference type="Proteomes" id="UP000738376"/>
    </source>
</evidence>
<dbReference type="InterPro" id="IPR011004">
    <property type="entry name" value="Trimer_LpxA-like_sf"/>
</dbReference>
<dbReference type="SUPFAM" id="SSF51161">
    <property type="entry name" value="Trimeric LpxA-like enzymes"/>
    <property type="match status" value="2"/>
</dbReference>
<evidence type="ECO:0000256" key="2">
    <source>
        <dbReference type="ARBA" id="ARBA00022737"/>
    </source>
</evidence>